<evidence type="ECO:0000256" key="10">
    <source>
        <dbReference type="SAM" id="SignalP"/>
    </source>
</evidence>
<evidence type="ECO:0000256" key="8">
    <source>
        <dbReference type="SAM" id="Coils"/>
    </source>
</evidence>
<feature type="compositionally biased region" description="Low complexity" evidence="9">
    <location>
        <begin position="232"/>
        <end position="243"/>
    </location>
</feature>
<evidence type="ECO:0008006" key="13">
    <source>
        <dbReference type="Google" id="ProtNLM"/>
    </source>
</evidence>
<organism evidence="11 12">
    <name type="scientific">Thiohalocapsa halophila</name>
    <dbReference type="NCBI Taxonomy" id="69359"/>
    <lineage>
        <taxon>Bacteria</taxon>
        <taxon>Pseudomonadati</taxon>
        <taxon>Pseudomonadota</taxon>
        <taxon>Gammaproteobacteria</taxon>
        <taxon>Chromatiales</taxon>
        <taxon>Chromatiaceae</taxon>
        <taxon>Thiohalocapsa</taxon>
    </lineage>
</organism>
<dbReference type="PANTHER" id="PTHR30026:SF20">
    <property type="entry name" value="OUTER MEMBRANE PROTEIN TOLC"/>
    <property type="match status" value="1"/>
</dbReference>
<dbReference type="Proteomes" id="UP000748752">
    <property type="component" value="Unassembled WGS sequence"/>
</dbReference>
<keyword evidence="7" id="KW-0998">Cell outer membrane</keyword>
<keyword evidence="4" id="KW-1134">Transmembrane beta strand</keyword>
<evidence type="ECO:0000256" key="2">
    <source>
        <dbReference type="ARBA" id="ARBA00007613"/>
    </source>
</evidence>
<feature type="coiled-coil region" evidence="8">
    <location>
        <begin position="315"/>
        <end position="374"/>
    </location>
</feature>
<keyword evidence="6" id="KW-0472">Membrane</keyword>
<evidence type="ECO:0000313" key="11">
    <source>
        <dbReference type="EMBL" id="MBK1631946.1"/>
    </source>
</evidence>
<keyword evidence="5" id="KW-0812">Transmembrane</keyword>
<dbReference type="EMBL" id="NRRV01000036">
    <property type="protein sequence ID" value="MBK1631946.1"/>
    <property type="molecule type" value="Genomic_DNA"/>
</dbReference>
<sequence length="422" mass="44753">MVTRLLLLIPLMLPAWQGPAAATLGDAVDAALARAEQGQRADAQQAIGEALRRKARGLLADSPALRVKLLSDRFTGDDGAYEVEAMVDMPLLLPRQRSARFALADAAGAVAQALRARLRWEMAGVVRELVWDAALAEGRLRQAEAALAAAETLETTVAKREAAGELARLDLLLTQQDTLARQSELAAARADHGEAMAVYRAITGFEILPEPLTEAPAAVPTEPPRRSTGRDAATAGSAQPAAAVPETHPLLTSLAHGVARARAERGRVRADRGGSPTLSLGIKHARADRFAPQDDALQLEVSLPFGVGSASAPAMAEAEQGVTDQLAELQQARREVVRNIAAARAAVIGAEQQLAAARERVDVTERALDLARRAFDLGEGDLTALLRAQERAREARLDLALRQLAQGRATARLNQALGALPE</sequence>
<evidence type="ECO:0000256" key="6">
    <source>
        <dbReference type="ARBA" id="ARBA00023136"/>
    </source>
</evidence>
<feature type="region of interest" description="Disordered" evidence="9">
    <location>
        <begin position="213"/>
        <end position="247"/>
    </location>
</feature>
<evidence type="ECO:0000256" key="9">
    <source>
        <dbReference type="SAM" id="MobiDB-lite"/>
    </source>
</evidence>
<keyword evidence="8" id="KW-0175">Coiled coil</keyword>
<evidence type="ECO:0000256" key="5">
    <source>
        <dbReference type="ARBA" id="ARBA00022692"/>
    </source>
</evidence>
<proteinExistence type="inferred from homology"/>
<protein>
    <recommendedName>
        <fullName evidence="13">TolC family protein</fullName>
    </recommendedName>
</protein>
<evidence type="ECO:0000256" key="4">
    <source>
        <dbReference type="ARBA" id="ARBA00022452"/>
    </source>
</evidence>
<dbReference type="PANTHER" id="PTHR30026">
    <property type="entry name" value="OUTER MEMBRANE PROTEIN TOLC"/>
    <property type="match status" value="1"/>
</dbReference>
<dbReference type="SUPFAM" id="SSF56954">
    <property type="entry name" value="Outer membrane efflux proteins (OEP)"/>
    <property type="match status" value="1"/>
</dbReference>
<feature type="signal peptide" evidence="10">
    <location>
        <begin position="1"/>
        <end position="22"/>
    </location>
</feature>
<dbReference type="Gene3D" id="1.20.1600.10">
    <property type="entry name" value="Outer membrane efflux proteins (OEP)"/>
    <property type="match status" value="1"/>
</dbReference>
<gene>
    <name evidence="11" type="ORF">CKO31_14615</name>
</gene>
<dbReference type="InterPro" id="IPR051906">
    <property type="entry name" value="TolC-like"/>
</dbReference>
<comment type="caution">
    <text evidence="11">The sequence shown here is derived from an EMBL/GenBank/DDBJ whole genome shotgun (WGS) entry which is preliminary data.</text>
</comment>
<dbReference type="Pfam" id="PF02321">
    <property type="entry name" value="OEP"/>
    <property type="match status" value="1"/>
</dbReference>
<dbReference type="InterPro" id="IPR003423">
    <property type="entry name" value="OMP_efflux"/>
</dbReference>
<reference evidence="11 12" key="1">
    <citation type="journal article" date="2020" name="Microorganisms">
        <title>Osmotic Adaptation and Compatible Solute Biosynthesis of Phototrophic Bacteria as Revealed from Genome Analyses.</title>
        <authorList>
            <person name="Imhoff J.F."/>
            <person name="Rahn T."/>
            <person name="Kunzel S."/>
            <person name="Keller A."/>
            <person name="Neulinger S.C."/>
        </authorList>
    </citation>
    <scope>NUCLEOTIDE SEQUENCE [LARGE SCALE GENOMIC DNA]</scope>
    <source>
        <strain evidence="11 12">DSM 6210</strain>
    </source>
</reference>
<keyword evidence="10" id="KW-0732">Signal</keyword>
<evidence type="ECO:0000256" key="3">
    <source>
        <dbReference type="ARBA" id="ARBA00022448"/>
    </source>
</evidence>
<keyword evidence="12" id="KW-1185">Reference proteome</keyword>
<dbReference type="RefSeq" id="WP_200238971.1">
    <property type="nucleotide sequence ID" value="NZ_NRRV01000036.1"/>
</dbReference>
<name>A0ABS1CKT6_9GAMM</name>
<feature type="chain" id="PRO_5045362482" description="TolC family protein" evidence="10">
    <location>
        <begin position="23"/>
        <end position="422"/>
    </location>
</feature>
<comment type="similarity">
    <text evidence="2">Belongs to the outer membrane factor (OMF) (TC 1.B.17) family.</text>
</comment>
<keyword evidence="3" id="KW-0813">Transport</keyword>
<comment type="subcellular location">
    <subcellularLocation>
        <location evidence="1">Cell outer membrane</location>
    </subcellularLocation>
</comment>
<evidence type="ECO:0000313" key="12">
    <source>
        <dbReference type="Proteomes" id="UP000748752"/>
    </source>
</evidence>
<accession>A0ABS1CKT6</accession>
<evidence type="ECO:0000256" key="7">
    <source>
        <dbReference type="ARBA" id="ARBA00023237"/>
    </source>
</evidence>
<evidence type="ECO:0000256" key="1">
    <source>
        <dbReference type="ARBA" id="ARBA00004442"/>
    </source>
</evidence>